<reference evidence="2" key="1">
    <citation type="submission" date="2020-08" db="EMBL/GenBank/DDBJ databases">
        <title>Genome public.</title>
        <authorList>
            <person name="Liu C."/>
            <person name="Sun Q."/>
        </authorList>
    </citation>
    <scope>NUCLEOTIDE SEQUENCE</scope>
    <source>
        <strain evidence="2">BX7</strain>
    </source>
</reference>
<evidence type="ECO:0000259" key="1">
    <source>
        <dbReference type="Pfam" id="PF06445"/>
    </source>
</evidence>
<dbReference type="Gene3D" id="3.20.80.10">
    <property type="entry name" value="Regulatory factor, effector binding domain"/>
    <property type="match status" value="1"/>
</dbReference>
<feature type="domain" description="GyrI-like small molecule binding" evidence="1">
    <location>
        <begin position="21"/>
        <end position="204"/>
    </location>
</feature>
<comment type="caution">
    <text evidence="2">The sequence shown here is derived from an EMBL/GenBank/DDBJ whole genome shotgun (WGS) entry which is preliminary data.</text>
</comment>
<dbReference type="InterPro" id="IPR029442">
    <property type="entry name" value="GyrI-like"/>
</dbReference>
<organism evidence="2 3">
    <name type="scientific">Feifania hominis</name>
    <dbReference type="NCBI Taxonomy" id="2763660"/>
    <lineage>
        <taxon>Bacteria</taxon>
        <taxon>Bacillati</taxon>
        <taxon>Bacillota</taxon>
        <taxon>Clostridia</taxon>
        <taxon>Eubacteriales</taxon>
        <taxon>Feifaniaceae</taxon>
        <taxon>Feifania</taxon>
    </lineage>
</organism>
<dbReference type="AlphaFoldDB" id="A0A926DE22"/>
<protein>
    <submittedName>
        <fullName evidence="2">GyrI-like domain-containing protein</fullName>
    </submittedName>
</protein>
<keyword evidence="3" id="KW-1185">Reference proteome</keyword>
<evidence type="ECO:0000313" key="3">
    <source>
        <dbReference type="Proteomes" id="UP000620366"/>
    </source>
</evidence>
<accession>A0A926DE22</accession>
<evidence type="ECO:0000313" key="2">
    <source>
        <dbReference type="EMBL" id="MBC8535320.1"/>
    </source>
</evidence>
<dbReference type="EMBL" id="JACRSP010000001">
    <property type="protein sequence ID" value="MBC8535320.1"/>
    <property type="molecule type" value="Genomic_DNA"/>
</dbReference>
<dbReference type="InterPro" id="IPR011256">
    <property type="entry name" value="Reg_factor_effector_dom_sf"/>
</dbReference>
<name>A0A926DE22_9FIRM</name>
<dbReference type="InterPro" id="IPR008319">
    <property type="entry name" value="GyrI-like_CCH_Lin2189-like"/>
</dbReference>
<dbReference type="RefSeq" id="WP_249298975.1">
    <property type="nucleotide sequence ID" value="NZ_JACRSP010000001.1"/>
</dbReference>
<proteinExistence type="predicted"/>
<dbReference type="Proteomes" id="UP000620366">
    <property type="component" value="Unassembled WGS sequence"/>
</dbReference>
<gene>
    <name evidence="2" type="ORF">H8695_01230</name>
</gene>
<dbReference type="PIRSF" id="PIRSF031644">
    <property type="entry name" value="UCP031644"/>
    <property type="match status" value="1"/>
</dbReference>
<sequence>MDKLDFKKEYRDLYLPKSRPVLIEVPPMPFLMVDGEGAPESESYQSAIGLLYTLSFTVKMSKFGPHQPQGYVDYVLPPLEGLWDSPAGGLGERDRWSWTAMIRLPDYVTDEVFAWALAEAHGKKPGLDYARVRREVYREGLCVQMLHIGPYAAEPESLRLMQEYLAQHGLRDDVGAGRRHHEIYLSDPRRVAPEKLRTVLRHPVRASGAEDGRE</sequence>
<dbReference type="Pfam" id="PF06445">
    <property type="entry name" value="GyrI-like"/>
    <property type="match status" value="1"/>
</dbReference>